<proteinExistence type="predicted"/>
<accession>A0AAN8W6G6</accession>
<organism evidence="1 2">
    <name type="scientific">Dillenia turbinata</name>
    <dbReference type="NCBI Taxonomy" id="194707"/>
    <lineage>
        <taxon>Eukaryota</taxon>
        <taxon>Viridiplantae</taxon>
        <taxon>Streptophyta</taxon>
        <taxon>Embryophyta</taxon>
        <taxon>Tracheophyta</taxon>
        <taxon>Spermatophyta</taxon>
        <taxon>Magnoliopsida</taxon>
        <taxon>eudicotyledons</taxon>
        <taxon>Gunneridae</taxon>
        <taxon>Pentapetalae</taxon>
        <taxon>Dilleniales</taxon>
        <taxon>Dilleniaceae</taxon>
        <taxon>Dillenia</taxon>
    </lineage>
</organism>
<dbReference type="AlphaFoldDB" id="A0AAN8W6G6"/>
<dbReference type="EMBL" id="JBAMMX010000004">
    <property type="protein sequence ID" value="KAK6942266.1"/>
    <property type="molecule type" value="Genomic_DNA"/>
</dbReference>
<reference evidence="1 2" key="1">
    <citation type="submission" date="2023-12" db="EMBL/GenBank/DDBJ databases">
        <title>A high-quality genome assembly for Dillenia turbinata (Dilleniales).</title>
        <authorList>
            <person name="Chanderbali A."/>
        </authorList>
    </citation>
    <scope>NUCLEOTIDE SEQUENCE [LARGE SCALE GENOMIC DNA]</scope>
    <source>
        <strain evidence="1">LSX21</strain>
        <tissue evidence="1">Leaf</tissue>
    </source>
</reference>
<keyword evidence="2" id="KW-1185">Reference proteome</keyword>
<evidence type="ECO:0000313" key="2">
    <source>
        <dbReference type="Proteomes" id="UP001370490"/>
    </source>
</evidence>
<comment type="caution">
    <text evidence="1">The sequence shown here is derived from an EMBL/GenBank/DDBJ whole genome shotgun (WGS) entry which is preliminary data.</text>
</comment>
<sequence length="65" mass="7519">MSSSIIALATEKEHAIQLGYTPKTSSNSRRFWLGWVRPDPPISQLFCDVQTNLRMRKRRVSTKLN</sequence>
<dbReference type="Proteomes" id="UP001370490">
    <property type="component" value="Unassembled WGS sequence"/>
</dbReference>
<evidence type="ECO:0000313" key="1">
    <source>
        <dbReference type="EMBL" id="KAK6942266.1"/>
    </source>
</evidence>
<gene>
    <name evidence="1" type="ORF">RJ641_027643</name>
</gene>
<name>A0AAN8W6G6_9MAGN</name>
<protein>
    <submittedName>
        <fullName evidence="1">Uncharacterized protein</fullName>
    </submittedName>
</protein>